<feature type="domain" description="N-acetyltransferase" evidence="1">
    <location>
        <begin position="45"/>
        <end position="199"/>
    </location>
</feature>
<sequence>MKFFSARRRNIGAPAVNIYERQLFSTYTPDLTLIAISTTFQLTRCRLRPWREGDEDTLSYYASNRLIWNNVRDFFPYPYTPRDAHSWVRSNKSYQQPNNFAVEIDGKAVGNIGFTVKDDIYRYNAEIGYWLGEPFWGQGIMSEAVPVLTQYIFENFQVNRVFACVLEGNRGSMRVLESAGFYPEAVLRQAAVKNNQYLDEHIFAMTKADYLTRRNG</sequence>
<gene>
    <name evidence="2" type="ORF">CLV58_104199</name>
</gene>
<comment type="caution">
    <text evidence="2">The sequence shown here is derived from an EMBL/GenBank/DDBJ whole genome shotgun (WGS) entry which is preliminary data.</text>
</comment>
<dbReference type="GO" id="GO:0016747">
    <property type="term" value="F:acyltransferase activity, transferring groups other than amino-acyl groups"/>
    <property type="evidence" value="ECO:0007669"/>
    <property type="project" value="InterPro"/>
</dbReference>
<keyword evidence="3" id="KW-1185">Reference proteome</keyword>
<dbReference type="OrthoDB" id="9788916at2"/>
<dbReference type="EMBL" id="PVTE01000004">
    <property type="protein sequence ID" value="PRY43068.1"/>
    <property type="molecule type" value="Genomic_DNA"/>
</dbReference>
<dbReference type="InterPro" id="IPR016181">
    <property type="entry name" value="Acyl_CoA_acyltransferase"/>
</dbReference>
<dbReference type="PROSITE" id="PS51186">
    <property type="entry name" value="GNAT"/>
    <property type="match status" value="1"/>
</dbReference>
<name>A0A2T0TBP7_9BACT</name>
<dbReference type="Pfam" id="PF13302">
    <property type="entry name" value="Acetyltransf_3"/>
    <property type="match status" value="1"/>
</dbReference>
<dbReference type="PANTHER" id="PTHR43328">
    <property type="entry name" value="ACETYLTRANSFERASE-RELATED"/>
    <property type="match status" value="1"/>
</dbReference>
<dbReference type="RefSeq" id="WP_106136929.1">
    <property type="nucleotide sequence ID" value="NZ_PVTE01000004.1"/>
</dbReference>
<dbReference type="SUPFAM" id="SSF55729">
    <property type="entry name" value="Acyl-CoA N-acyltransferases (Nat)"/>
    <property type="match status" value="1"/>
</dbReference>
<evidence type="ECO:0000313" key="2">
    <source>
        <dbReference type="EMBL" id="PRY43068.1"/>
    </source>
</evidence>
<dbReference type="PANTHER" id="PTHR43328:SF1">
    <property type="entry name" value="N-ACETYLTRANSFERASE DOMAIN-CONTAINING PROTEIN"/>
    <property type="match status" value="1"/>
</dbReference>
<organism evidence="2 3">
    <name type="scientific">Spirosoma oryzae</name>
    <dbReference type="NCBI Taxonomy" id="1469603"/>
    <lineage>
        <taxon>Bacteria</taxon>
        <taxon>Pseudomonadati</taxon>
        <taxon>Bacteroidota</taxon>
        <taxon>Cytophagia</taxon>
        <taxon>Cytophagales</taxon>
        <taxon>Cytophagaceae</taxon>
        <taxon>Spirosoma</taxon>
    </lineage>
</organism>
<protein>
    <submittedName>
        <fullName evidence="2">RimJ/RimL family protein N-acetyltransferase</fullName>
    </submittedName>
</protein>
<evidence type="ECO:0000259" key="1">
    <source>
        <dbReference type="PROSITE" id="PS51186"/>
    </source>
</evidence>
<keyword evidence="2" id="KW-0808">Transferase</keyword>
<dbReference type="AlphaFoldDB" id="A0A2T0TBP7"/>
<proteinExistence type="predicted"/>
<dbReference type="Gene3D" id="3.40.630.30">
    <property type="match status" value="1"/>
</dbReference>
<accession>A0A2T0TBP7</accession>
<reference evidence="2 3" key="1">
    <citation type="submission" date="2018-03" db="EMBL/GenBank/DDBJ databases">
        <title>Genomic Encyclopedia of Archaeal and Bacterial Type Strains, Phase II (KMG-II): from individual species to whole genera.</title>
        <authorList>
            <person name="Goeker M."/>
        </authorList>
    </citation>
    <scope>NUCLEOTIDE SEQUENCE [LARGE SCALE GENOMIC DNA]</scope>
    <source>
        <strain evidence="2 3">DSM 28354</strain>
    </source>
</reference>
<dbReference type="InterPro" id="IPR000182">
    <property type="entry name" value="GNAT_dom"/>
</dbReference>
<dbReference type="Proteomes" id="UP000238375">
    <property type="component" value="Unassembled WGS sequence"/>
</dbReference>
<evidence type="ECO:0000313" key="3">
    <source>
        <dbReference type="Proteomes" id="UP000238375"/>
    </source>
</evidence>